<dbReference type="Proteomes" id="UP001082899">
    <property type="component" value="Unassembled WGS sequence"/>
</dbReference>
<name>A0ABT3ZNA9_9BURK</name>
<sequence length="128" mass="13493">MSRLVRLLSASTALHTFGRARLTRVFRSCRDKGDKGDKGEFPAAAATPAESQRFGSGIAGGGIKRTASVRPVQVTPLSATRSAVRVYRGSSGTTMVGKIDAICRMIDRCIADESAAMMTTGNEAGRSI</sequence>
<reference evidence="1" key="1">
    <citation type="submission" date="2022-11" db="EMBL/GenBank/DDBJ databases">
        <title>Robbsia betulipollinis sp. nov., isolated from pollen of birch (Betula pendula).</title>
        <authorList>
            <person name="Shi H."/>
            <person name="Ambika Manirajan B."/>
            <person name="Ratering S."/>
            <person name="Geissler-Plaum R."/>
            <person name="Schnell S."/>
        </authorList>
    </citation>
    <scope>NUCLEOTIDE SEQUENCE</scope>
    <source>
        <strain evidence="1">Bb-Pol-6</strain>
    </source>
</reference>
<dbReference type="EMBL" id="JAPMXC010000002">
    <property type="protein sequence ID" value="MCY0388009.1"/>
    <property type="molecule type" value="Genomic_DNA"/>
</dbReference>
<comment type="caution">
    <text evidence="1">The sequence shown here is derived from an EMBL/GenBank/DDBJ whole genome shotgun (WGS) entry which is preliminary data.</text>
</comment>
<proteinExistence type="predicted"/>
<organism evidence="1 2">
    <name type="scientific">Robbsia betulipollinis</name>
    <dbReference type="NCBI Taxonomy" id="2981849"/>
    <lineage>
        <taxon>Bacteria</taxon>
        <taxon>Pseudomonadati</taxon>
        <taxon>Pseudomonadota</taxon>
        <taxon>Betaproteobacteria</taxon>
        <taxon>Burkholderiales</taxon>
        <taxon>Burkholderiaceae</taxon>
        <taxon>Robbsia</taxon>
    </lineage>
</organism>
<keyword evidence="2" id="KW-1185">Reference proteome</keyword>
<gene>
    <name evidence="1" type="ORF">OVY01_12335</name>
</gene>
<accession>A0ABT3ZNA9</accession>
<dbReference type="RefSeq" id="WP_267847885.1">
    <property type="nucleotide sequence ID" value="NZ_JAPMXC010000002.1"/>
</dbReference>
<evidence type="ECO:0000313" key="1">
    <source>
        <dbReference type="EMBL" id="MCY0388009.1"/>
    </source>
</evidence>
<protein>
    <submittedName>
        <fullName evidence="1">Uncharacterized protein</fullName>
    </submittedName>
</protein>
<evidence type="ECO:0000313" key="2">
    <source>
        <dbReference type="Proteomes" id="UP001082899"/>
    </source>
</evidence>